<feature type="domain" description="Gfo/Idh/MocA-like oxidoreductase bacterial type C-terminal" evidence="4">
    <location>
        <begin position="410"/>
        <end position="479"/>
    </location>
</feature>
<feature type="signal peptide" evidence="2">
    <location>
        <begin position="1"/>
        <end position="22"/>
    </location>
</feature>
<protein>
    <submittedName>
        <fullName evidence="5">Inositol 2-dehydrogenase</fullName>
        <ecNumber evidence="5">1.1.1.18</ecNumber>
    </submittedName>
</protein>
<dbReference type="EMBL" id="CP015136">
    <property type="protein sequence ID" value="AMY11399.1"/>
    <property type="molecule type" value="Genomic_DNA"/>
</dbReference>
<organism evidence="5 6">
    <name type="scientific">Luteitalea pratensis</name>
    <dbReference type="NCBI Taxonomy" id="1855912"/>
    <lineage>
        <taxon>Bacteria</taxon>
        <taxon>Pseudomonadati</taxon>
        <taxon>Acidobacteriota</taxon>
        <taxon>Vicinamibacteria</taxon>
        <taxon>Vicinamibacterales</taxon>
        <taxon>Vicinamibacteraceae</taxon>
        <taxon>Luteitalea</taxon>
    </lineage>
</organism>
<dbReference type="SUPFAM" id="SSF51735">
    <property type="entry name" value="NAD(P)-binding Rossmann-fold domains"/>
    <property type="match status" value="1"/>
</dbReference>
<dbReference type="InterPro" id="IPR006311">
    <property type="entry name" value="TAT_signal"/>
</dbReference>
<feature type="region of interest" description="Disordered" evidence="1">
    <location>
        <begin position="27"/>
        <end position="50"/>
    </location>
</feature>
<accession>A0A143PUA5</accession>
<dbReference type="STRING" id="1855912.LuPra_04649"/>
<dbReference type="GO" id="GO:0050112">
    <property type="term" value="F:inositol 2-dehydrogenase (NAD+) activity"/>
    <property type="evidence" value="ECO:0007669"/>
    <property type="project" value="UniProtKB-EC"/>
</dbReference>
<evidence type="ECO:0000256" key="1">
    <source>
        <dbReference type="SAM" id="MobiDB-lite"/>
    </source>
</evidence>
<dbReference type="InterPro" id="IPR043906">
    <property type="entry name" value="Gfo/Idh/MocA_OxRdtase_bact_C"/>
</dbReference>
<evidence type="ECO:0000259" key="4">
    <source>
        <dbReference type="Pfam" id="PF19051"/>
    </source>
</evidence>
<dbReference type="GO" id="GO:0000166">
    <property type="term" value="F:nucleotide binding"/>
    <property type="evidence" value="ECO:0007669"/>
    <property type="project" value="InterPro"/>
</dbReference>
<feature type="chain" id="PRO_5007511980" evidence="2">
    <location>
        <begin position="23"/>
        <end position="483"/>
    </location>
</feature>
<feature type="compositionally biased region" description="Polar residues" evidence="1">
    <location>
        <begin position="30"/>
        <end position="48"/>
    </location>
</feature>
<dbReference type="Pfam" id="PF19051">
    <property type="entry name" value="GFO_IDH_MocA_C2"/>
    <property type="match status" value="2"/>
</dbReference>
<evidence type="ECO:0000313" key="5">
    <source>
        <dbReference type="EMBL" id="AMY11399.1"/>
    </source>
</evidence>
<evidence type="ECO:0000259" key="3">
    <source>
        <dbReference type="Pfam" id="PF01408"/>
    </source>
</evidence>
<reference evidence="6" key="2">
    <citation type="submission" date="2016-04" db="EMBL/GenBank/DDBJ databases">
        <title>First Complete Genome Sequence of a Subdivision 6 Acidobacterium.</title>
        <authorList>
            <person name="Huang S."/>
            <person name="Vieira S."/>
            <person name="Bunk B."/>
            <person name="Riedel T."/>
            <person name="Sproeer C."/>
            <person name="Overmann J."/>
        </authorList>
    </citation>
    <scope>NUCLEOTIDE SEQUENCE [LARGE SCALE GENOMIC DNA]</scope>
    <source>
        <strain evidence="6">DSM 100886 HEG_-6_39</strain>
    </source>
</reference>
<dbReference type="PANTHER" id="PTHR43818:SF5">
    <property type="entry name" value="OXIDOREDUCTASE FAMILY PROTEIN"/>
    <property type="match status" value="1"/>
</dbReference>
<dbReference type="Gene3D" id="3.40.50.720">
    <property type="entry name" value="NAD(P)-binding Rossmann-like Domain"/>
    <property type="match status" value="1"/>
</dbReference>
<name>A0A143PUA5_LUTPR</name>
<dbReference type="AlphaFoldDB" id="A0A143PUA5"/>
<dbReference type="InterPro" id="IPR050463">
    <property type="entry name" value="Gfo/Idh/MocA_oxidrdct_glycsds"/>
</dbReference>
<dbReference type="Gene3D" id="3.30.360.10">
    <property type="entry name" value="Dihydrodipicolinate Reductase, domain 2"/>
    <property type="match status" value="1"/>
</dbReference>
<feature type="domain" description="Gfo/Idh/MocA-like oxidoreductase bacterial type C-terminal" evidence="4">
    <location>
        <begin position="221"/>
        <end position="287"/>
    </location>
</feature>
<dbReference type="OrthoDB" id="101756at2"/>
<proteinExistence type="predicted"/>
<evidence type="ECO:0000313" key="6">
    <source>
        <dbReference type="Proteomes" id="UP000076079"/>
    </source>
</evidence>
<gene>
    <name evidence="5" type="primary">iolG_15</name>
    <name evidence="5" type="ORF">LuPra_04649</name>
</gene>
<dbReference type="KEGG" id="abac:LuPra_04649"/>
<dbReference type="EC" id="1.1.1.18" evidence="5"/>
<reference evidence="5 6" key="1">
    <citation type="journal article" date="2016" name="Genome Announc.">
        <title>First Complete Genome Sequence of a Subdivision 6 Acidobacterium Strain.</title>
        <authorList>
            <person name="Huang S."/>
            <person name="Vieira S."/>
            <person name="Bunk B."/>
            <person name="Riedel T."/>
            <person name="Sproer C."/>
            <person name="Overmann J."/>
        </authorList>
    </citation>
    <scope>NUCLEOTIDE SEQUENCE [LARGE SCALE GENOMIC DNA]</scope>
    <source>
        <strain evidence="6">DSM 100886 HEG_-6_39</strain>
    </source>
</reference>
<dbReference type="PROSITE" id="PS51318">
    <property type="entry name" value="TAT"/>
    <property type="match status" value="1"/>
</dbReference>
<dbReference type="PATRIC" id="fig|1813736.3.peg.4905"/>
<dbReference type="InterPro" id="IPR000683">
    <property type="entry name" value="Gfo/Idh/MocA-like_OxRdtase_N"/>
</dbReference>
<dbReference type="RefSeq" id="WP_110172948.1">
    <property type="nucleotide sequence ID" value="NZ_CP015136.1"/>
</dbReference>
<keyword evidence="5" id="KW-0560">Oxidoreductase</keyword>
<dbReference type="Pfam" id="PF01408">
    <property type="entry name" value="GFO_IDH_MocA"/>
    <property type="match status" value="1"/>
</dbReference>
<evidence type="ECO:0000256" key="2">
    <source>
        <dbReference type="SAM" id="SignalP"/>
    </source>
</evidence>
<keyword evidence="6" id="KW-1185">Reference proteome</keyword>
<keyword evidence="2" id="KW-0732">Signal</keyword>
<dbReference type="InterPro" id="IPR036291">
    <property type="entry name" value="NAD(P)-bd_dom_sf"/>
</dbReference>
<dbReference type="SUPFAM" id="SSF55347">
    <property type="entry name" value="Glyceraldehyde-3-phosphate dehydrogenase-like, C-terminal domain"/>
    <property type="match status" value="1"/>
</dbReference>
<sequence length="483" mass="52948" precursor="true">MSITRRSFVSSAAAGVAGGLVAGTGADASASVTDGSESRPYQSQSAASRQRIVGANDRVRIGSIGVGGMGRSHLMNFQQHSDVQIVTVCDVWEVNRRRAQKMTEKQAGGAATMEADYRKVIERTDLDAVIVATVDHWHAIPMIMACQSGKDVYVEKPISHNVKEGRVMVNAARKYDRVVQVGTQQRSGLHFQEAIKVVQSGALGKVHRIHSWNVGNQTPAGLGRPADGPPPAGLDWDMWLGPAPKAEFNPNRFIFNFRWFWDYAGGMMTDWGVHLLDLALWAMKQQAPKTVSTVGGNFVLDDNRQTPDTIDAVYEFPGFICTYGNRTGNAYNGAGRGYGIEFYGTDATLFLDRAGFEVIPETGGTAKAPTPQYLSEQEPVLPVWKREWNAPGKARAAGMRAGTSDQNLSHIRNFLDCMRSRQRPNSDIELGHLSTAMCLLGNVSYRTGHKLTWDAAKEECVDDPKANALLTREYRAPYTLPNV</sequence>
<feature type="domain" description="Gfo/Idh/MocA-like oxidoreductase N-terminal" evidence="3">
    <location>
        <begin position="60"/>
        <end position="182"/>
    </location>
</feature>
<dbReference type="PANTHER" id="PTHR43818">
    <property type="entry name" value="BCDNA.GH03377"/>
    <property type="match status" value="1"/>
</dbReference>
<dbReference type="Proteomes" id="UP000076079">
    <property type="component" value="Chromosome"/>
</dbReference>